<accession>A0A8A1MA04</accession>
<dbReference type="VEuPathDB" id="FungiDB:I7I51_03740"/>
<dbReference type="AlphaFoldDB" id="A0A8A1MA04"/>
<name>A0A8A1MA04_AJECA</name>
<sequence length="111" mass="12340">MRQDTLFGQLGRRESGKRGRSGGSFNSIYPSQPCELEFWAGKKNCLSSDYAEIEENWPPIPLHSSVAQLSHFDELLLLIISQGTRVPSNPQAVEQLNVSGELVPGLFRARP</sequence>
<reference evidence="2" key="1">
    <citation type="submission" date="2021-01" db="EMBL/GenBank/DDBJ databases">
        <title>Chromosome-level genome assembly of a human fungal pathogen reveals clustering of transcriptionally co-regulated genes.</title>
        <authorList>
            <person name="Voorhies M."/>
            <person name="Cohen S."/>
            <person name="Shea T.P."/>
            <person name="Petrus S."/>
            <person name="Munoz J.F."/>
            <person name="Poplawski S."/>
            <person name="Goldman W.E."/>
            <person name="Michael T."/>
            <person name="Cuomo C.A."/>
            <person name="Sil A."/>
            <person name="Beyhan S."/>
        </authorList>
    </citation>
    <scope>NUCLEOTIDE SEQUENCE</scope>
    <source>
        <strain evidence="2">WU24</strain>
    </source>
</reference>
<evidence type="ECO:0000313" key="3">
    <source>
        <dbReference type="Proteomes" id="UP000663671"/>
    </source>
</evidence>
<protein>
    <submittedName>
        <fullName evidence="2">Uncharacterized protein</fullName>
    </submittedName>
</protein>
<dbReference type="Proteomes" id="UP000663671">
    <property type="component" value="Chromosome 5"/>
</dbReference>
<organism evidence="2 3">
    <name type="scientific">Ajellomyces capsulatus</name>
    <name type="common">Darling's disease fungus</name>
    <name type="synonym">Histoplasma capsulatum</name>
    <dbReference type="NCBI Taxonomy" id="5037"/>
    <lineage>
        <taxon>Eukaryota</taxon>
        <taxon>Fungi</taxon>
        <taxon>Dikarya</taxon>
        <taxon>Ascomycota</taxon>
        <taxon>Pezizomycotina</taxon>
        <taxon>Eurotiomycetes</taxon>
        <taxon>Eurotiomycetidae</taxon>
        <taxon>Onygenales</taxon>
        <taxon>Ajellomycetaceae</taxon>
        <taxon>Histoplasma</taxon>
    </lineage>
</organism>
<evidence type="ECO:0000313" key="2">
    <source>
        <dbReference type="EMBL" id="QSS61563.1"/>
    </source>
</evidence>
<evidence type="ECO:0000256" key="1">
    <source>
        <dbReference type="SAM" id="MobiDB-lite"/>
    </source>
</evidence>
<gene>
    <name evidence="2" type="ORF">I7I51_03740</name>
</gene>
<proteinExistence type="predicted"/>
<feature type="region of interest" description="Disordered" evidence="1">
    <location>
        <begin position="1"/>
        <end position="28"/>
    </location>
</feature>
<dbReference type="EMBL" id="CP069111">
    <property type="protein sequence ID" value="QSS61563.1"/>
    <property type="molecule type" value="Genomic_DNA"/>
</dbReference>